<dbReference type="EMBL" id="FONL01000001">
    <property type="protein sequence ID" value="SFE07790.1"/>
    <property type="molecule type" value="Genomic_DNA"/>
</dbReference>
<gene>
    <name evidence="1" type="ORF">SAMN05216245_101305</name>
</gene>
<name>A0A1I1XQF6_9FIRM</name>
<organism evidence="1 2">
    <name type="scientific">Succiniclasticum ruminis DSM 9236</name>
    <dbReference type="NCBI Taxonomy" id="1123323"/>
    <lineage>
        <taxon>Bacteria</taxon>
        <taxon>Bacillati</taxon>
        <taxon>Bacillota</taxon>
        <taxon>Negativicutes</taxon>
        <taxon>Acidaminococcales</taxon>
        <taxon>Acidaminococcaceae</taxon>
        <taxon>Succiniclasticum</taxon>
    </lineage>
</organism>
<accession>A0A1I1XQF6</accession>
<keyword evidence="2" id="KW-1185">Reference proteome</keyword>
<reference evidence="1 2" key="1">
    <citation type="submission" date="2016-10" db="EMBL/GenBank/DDBJ databases">
        <authorList>
            <person name="de Groot N.N."/>
        </authorList>
    </citation>
    <scope>NUCLEOTIDE SEQUENCE [LARGE SCALE GENOMIC DNA]</scope>
    <source>
        <strain evidence="1 2">DSM 9236</strain>
    </source>
</reference>
<sequence>MGLFVRRMNQRVFVYWHGAMTAECGKQKKEGKEFMKKLFDATARMNEIKKRKLTVARRLQFLEEKMAEVPEERQDSYSDFVKKSVTRLCYGATAQEIWHDWQWRSVDLPAYFKNVALAAGR</sequence>
<protein>
    <submittedName>
        <fullName evidence="1">Uncharacterized protein</fullName>
    </submittedName>
</protein>
<dbReference type="Proteomes" id="UP000198896">
    <property type="component" value="Unassembled WGS sequence"/>
</dbReference>
<proteinExistence type="predicted"/>
<evidence type="ECO:0000313" key="1">
    <source>
        <dbReference type="EMBL" id="SFE07790.1"/>
    </source>
</evidence>
<evidence type="ECO:0000313" key="2">
    <source>
        <dbReference type="Proteomes" id="UP000198896"/>
    </source>
</evidence>
<dbReference type="AlphaFoldDB" id="A0A1I1XQF6"/>